<organism evidence="1 2">
    <name type="scientific">Gloeothece verrucosa (strain PCC 7822)</name>
    <name type="common">Cyanothece sp. (strain PCC 7822)</name>
    <dbReference type="NCBI Taxonomy" id="497965"/>
    <lineage>
        <taxon>Bacteria</taxon>
        <taxon>Bacillati</taxon>
        <taxon>Cyanobacteriota</taxon>
        <taxon>Cyanophyceae</taxon>
        <taxon>Oscillatoriophycideae</taxon>
        <taxon>Chroococcales</taxon>
        <taxon>Aphanothecaceae</taxon>
        <taxon>Gloeothece</taxon>
        <taxon>Gloeothece verrucosa</taxon>
    </lineage>
</organism>
<dbReference type="KEGG" id="cyj:Cyan7822_4345"/>
<evidence type="ECO:0008006" key="3">
    <source>
        <dbReference type="Google" id="ProtNLM"/>
    </source>
</evidence>
<evidence type="ECO:0000313" key="2">
    <source>
        <dbReference type="Proteomes" id="UP000008206"/>
    </source>
</evidence>
<dbReference type="STRING" id="497965.Cyan7822_4345"/>
<dbReference type="Proteomes" id="UP000008206">
    <property type="component" value="Chromosome"/>
</dbReference>
<dbReference type="HOGENOM" id="CLU_177665_1_0_3"/>
<dbReference type="EMBL" id="CP002198">
    <property type="protein sequence ID" value="ADN16261.1"/>
    <property type="molecule type" value="Genomic_DNA"/>
</dbReference>
<protein>
    <recommendedName>
        <fullName evidence="3">DUF5666 domain-containing protein</fullName>
    </recommendedName>
</protein>
<dbReference type="OrthoDB" id="4869430at2"/>
<proteinExistence type="predicted"/>
<keyword evidence="2" id="KW-1185">Reference proteome</keyword>
<gene>
    <name evidence="1" type="ordered locus">Cyan7822_4345</name>
</gene>
<name>E0UB16_GLOV7</name>
<dbReference type="eggNOG" id="ENOG5032ZI7">
    <property type="taxonomic scope" value="Bacteria"/>
</dbReference>
<accession>E0UB16</accession>
<evidence type="ECO:0000313" key="1">
    <source>
        <dbReference type="EMBL" id="ADN16261.1"/>
    </source>
</evidence>
<dbReference type="AlphaFoldDB" id="E0UB16"/>
<dbReference type="RefSeq" id="WP_013324324.1">
    <property type="nucleotide sequence ID" value="NC_014501.1"/>
</dbReference>
<sequence>MSITLRGKIERKSLGMGAWALVTEEGKTYELKDPPSQLKKDQAKVQVTGNVRDDVMTIAMIGPVLEVTSFEVLD</sequence>
<reference evidence="2" key="1">
    <citation type="journal article" date="2011" name="MBio">
        <title>Novel metabolic attributes of the genus Cyanothece, comprising a group of unicellular nitrogen-fixing Cyanobacteria.</title>
        <authorList>
            <person name="Bandyopadhyay A."/>
            <person name="Elvitigala T."/>
            <person name="Welsh E."/>
            <person name="Stockel J."/>
            <person name="Liberton M."/>
            <person name="Min H."/>
            <person name="Sherman L.A."/>
            <person name="Pakrasi H.B."/>
        </authorList>
    </citation>
    <scope>NUCLEOTIDE SEQUENCE [LARGE SCALE GENOMIC DNA]</scope>
    <source>
        <strain evidence="2">PCC 7822</strain>
    </source>
</reference>